<organism evidence="1 2">
    <name type="scientific">Flavobacterium beibuense</name>
    <dbReference type="NCBI Taxonomy" id="657326"/>
    <lineage>
        <taxon>Bacteria</taxon>
        <taxon>Pseudomonadati</taxon>
        <taxon>Bacteroidota</taxon>
        <taxon>Flavobacteriia</taxon>
        <taxon>Flavobacteriales</taxon>
        <taxon>Flavobacteriaceae</taxon>
        <taxon>Flavobacterium</taxon>
    </lineage>
</organism>
<dbReference type="RefSeq" id="WP_129750461.1">
    <property type="nucleotide sequence ID" value="NZ_JUIW01000004.1"/>
</dbReference>
<dbReference type="Proteomes" id="UP000289775">
    <property type="component" value="Unassembled WGS sequence"/>
</dbReference>
<accession>A0A444WD90</accession>
<gene>
    <name evidence="1" type="ORF">NU09_1308</name>
</gene>
<name>A0A444WD90_9FLAO</name>
<dbReference type="AlphaFoldDB" id="A0A444WD90"/>
<reference evidence="1 2" key="1">
    <citation type="submission" date="2014-12" db="EMBL/GenBank/DDBJ databases">
        <title>Genome sequence of Flavobacterium beibuense RSKm HC5.</title>
        <authorList>
            <person name="Kim J.F."/>
            <person name="Song J.Y."/>
            <person name="Kwak M.-J."/>
            <person name="Lee S.-W."/>
        </authorList>
    </citation>
    <scope>NUCLEOTIDE SEQUENCE [LARGE SCALE GENOMIC DNA]</scope>
    <source>
        <strain evidence="1 2">RSKm HC5</strain>
    </source>
</reference>
<dbReference type="OrthoDB" id="1376915at2"/>
<protein>
    <submittedName>
        <fullName evidence="1">Uncharacterized protein</fullName>
    </submittedName>
</protein>
<evidence type="ECO:0000313" key="1">
    <source>
        <dbReference type="EMBL" id="RYJ43800.1"/>
    </source>
</evidence>
<sequence>MKNSFFALLFFTGIFCFAQEKEEIEELMNDAYKLVVPAEYDYFNLADSSEVLKLERYELDFPFISNSFFEENPDFNPDEFITKTAIAKKINWKDYNIEKAAISSYQDVPKYSKRFKVQTIVSYDTSQRVVDSLENTKAYNEIIIKREKGWSEERIEEEAKKKWEEWEQEYDKSIRKEDTGFYIFYTPLISQDKKYAIVQVGDHVPRKAAIYKKVNGKWVNVYVFKTLAY</sequence>
<comment type="caution">
    <text evidence="1">The sequence shown here is derived from an EMBL/GenBank/DDBJ whole genome shotgun (WGS) entry which is preliminary data.</text>
</comment>
<proteinExistence type="predicted"/>
<evidence type="ECO:0000313" key="2">
    <source>
        <dbReference type="Proteomes" id="UP000289775"/>
    </source>
</evidence>
<dbReference type="EMBL" id="JUIW01000004">
    <property type="protein sequence ID" value="RYJ43800.1"/>
    <property type="molecule type" value="Genomic_DNA"/>
</dbReference>
<keyword evidence="2" id="KW-1185">Reference proteome</keyword>